<keyword evidence="2" id="KW-1185">Reference proteome</keyword>
<protein>
    <submittedName>
        <fullName evidence="1">Uncharacterized protein</fullName>
    </submittedName>
</protein>
<dbReference type="AlphaFoldDB" id="A0A1W6MRH0"/>
<proteinExistence type="predicted"/>
<dbReference type="EMBL" id="CP019948">
    <property type="protein sequence ID" value="ARN80200.1"/>
    <property type="molecule type" value="Genomic_DNA"/>
</dbReference>
<evidence type="ECO:0000313" key="2">
    <source>
        <dbReference type="Proteomes" id="UP000193978"/>
    </source>
</evidence>
<reference evidence="1 2" key="1">
    <citation type="submission" date="2017-02" db="EMBL/GenBank/DDBJ databases">
        <authorList>
            <person name="Peterson S.W."/>
        </authorList>
    </citation>
    <scope>NUCLEOTIDE SEQUENCE [LARGE SCALE GENOMIC DNA]</scope>
    <source>
        <strain evidence="1 2">S285</strain>
    </source>
</reference>
<gene>
    <name evidence="1" type="ORF">B1812_02865</name>
</gene>
<dbReference type="KEGG" id="mbry:B1812_02865"/>
<name>A0A1W6MRH0_9HYPH</name>
<organism evidence="1 2">
    <name type="scientific">Methylocystis bryophila</name>
    <dbReference type="NCBI Taxonomy" id="655015"/>
    <lineage>
        <taxon>Bacteria</taxon>
        <taxon>Pseudomonadati</taxon>
        <taxon>Pseudomonadota</taxon>
        <taxon>Alphaproteobacteria</taxon>
        <taxon>Hyphomicrobiales</taxon>
        <taxon>Methylocystaceae</taxon>
        <taxon>Methylocystis</taxon>
    </lineage>
</organism>
<accession>A0A1W6MRH0</accession>
<dbReference type="Proteomes" id="UP000193978">
    <property type="component" value="Chromosome"/>
</dbReference>
<sequence length="64" mass="7439">MHERFRLQKSEISREIDFAGRDASKFCLLLLFSSEGLGLRGKRWRPAGPIAWSALRNKGRRFFA</sequence>
<evidence type="ECO:0000313" key="1">
    <source>
        <dbReference type="EMBL" id="ARN80200.1"/>
    </source>
</evidence>